<sequence length="539" mass="59987">MEIGGFDLNKVCANAGNPSKRTDDFIDRSKVKILLCDNDTKSSEEVLTLLSGCSYQVTSVSSPRQAIDVLNAEAQDIDIILAEVGMKMLKYIARKKDLHRIPVIIMSAHDEVSIVMKCLRLGAAEYLIKPLRSNELLNLWTHMWRRRHMLGLTEKNMKTYNSDLAASDPGDGNGNTASTAFFSDDTEDKSNRSTNPEIGMSIEQQNESTAAAAAPPEEPPGAHASEYGPDVPGTSDRQTRHRSSGPKKSGLRIGESSAFFSYVKTTMQKSNLQGIPQVQNNAATQLRMEDMHQTCPYGVHNLKTHGNGEPSERPNKDDLPSSISKPDSFSTDNSSAPPASMGSLNQKNFNQEHLPQDVTHVKNGTHISETQLPGTPSQHPHLYYISGFFNPPLMPSSAPLYPKNHQDPQNHASMIARYSDISHRPPDANGMTYFPYHPMTVCLQPGQMSSAHSRPSFGSSSSSKAKLNIVDRRAEALMRFRKKRKERCFDKKIRYVNRKQLAERRPRVRGQFVKKLNGVNVHLNGQPASIKYDEEEEDD</sequence>
<feature type="domain" description="CCT" evidence="12">
    <location>
        <begin position="473"/>
        <end position="515"/>
    </location>
</feature>
<dbReference type="Proteomes" id="UP001293593">
    <property type="component" value="Unassembled WGS sequence"/>
</dbReference>
<dbReference type="Gene3D" id="3.40.50.2300">
    <property type="match status" value="1"/>
</dbReference>
<dbReference type="InterPro" id="IPR045279">
    <property type="entry name" value="ARR-like"/>
</dbReference>
<dbReference type="GO" id="GO:0048511">
    <property type="term" value="P:rhythmic process"/>
    <property type="evidence" value="ECO:0007669"/>
    <property type="project" value="UniProtKB-KW"/>
</dbReference>
<comment type="subcellular location">
    <subcellularLocation>
        <location evidence="1 9">Nucleus</location>
    </subcellularLocation>
</comment>
<gene>
    <name evidence="13" type="ORF">QN277_014471</name>
</gene>
<evidence type="ECO:0000256" key="5">
    <source>
        <dbReference type="ARBA" id="ARBA00023108"/>
    </source>
</evidence>
<protein>
    <recommendedName>
        <fullName evidence="15">Two-component response regulator-like APRR1</fullName>
    </recommendedName>
</protein>
<evidence type="ECO:0000256" key="10">
    <source>
        <dbReference type="SAM" id="MobiDB-lite"/>
    </source>
</evidence>
<dbReference type="InterPro" id="IPR001789">
    <property type="entry name" value="Sig_transdc_resp-reg_receiver"/>
</dbReference>
<evidence type="ECO:0008006" key="15">
    <source>
        <dbReference type="Google" id="ProtNLM"/>
    </source>
</evidence>
<comment type="caution">
    <text evidence="13">The sequence shown here is derived from an EMBL/GenBank/DDBJ whole genome shotgun (WGS) entry which is preliminary data.</text>
</comment>
<dbReference type="PANTHER" id="PTHR43874:SF1">
    <property type="entry name" value="TWO-COMPONENT RESPONSE REGULATOR-LIKE APRR1"/>
    <property type="match status" value="1"/>
</dbReference>
<evidence type="ECO:0000259" key="11">
    <source>
        <dbReference type="PROSITE" id="PS50110"/>
    </source>
</evidence>
<dbReference type="Pfam" id="PF00072">
    <property type="entry name" value="Response_reg"/>
    <property type="match status" value="1"/>
</dbReference>
<comment type="similarity">
    <text evidence="2">Belongs to the ARR-like family.</text>
</comment>
<dbReference type="AlphaFoldDB" id="A0AAE1IKP2"/>
<keyword evidence="4" id="KW-0805">Transcription regulation</keyword>
<feature type="compositionally biased region" description="Polar residues" evidence="10">
    <location>
        <begin position="192"/>
        <end position="206"/>
    </location>
</feature>
<dbReference type="InterPro" id="IPR010402">
    <property type="entry name" value="CCT_domain"/>
</dbReference>
<dbReference type="GO" id="GO:0009736">
    <property type="term" value="P:cytokinin-activated signaling pathway"/>
    <property type="evidence" value="ECO:0007669"/>
    <property type="project" value="InterPro"/>
</dbReference>
<dbReference type="EMBL" id="JAWXYG010000023">
    <property type="protein sequence ID" value="KAK4252477.1"/>
    <property type="molecule type" value="Genomic_DNA"/>
</dbReference>
<feature type="compositionally biased region" description="Low complexity" evidence="10">
    <location>
        <begin position="207"/>
        <end position="226"/>
    </location>
</feature>
<feature type="compositionally biased region" description="Polar residues" evidence="10">
    <location>
        <begin position="321"/>
        <end position="346"/>
    </location>
</feature>
<evidence type="ECO:0000259" key="12">
    <source>
        <dbReference type="PROSITE" id="PS51017"/>
    </source>
</evidence>
<keyword evidence="7 9" id="KW-0539">Nucleus</keyword>
<feature type="region of interest" description="Disordered" evidence="10">
    <location>
        <begin position="297"/>
        <end position="346"/>
    </location>
</feature>
<comment type="caution">
    <text evidence="8">Lacks conserved residue(s) required for the propagation of feature annotation.</text>
</comment>
<proteinExistence type="inferred from homology"/>
<keyword evidence="14" id="KW-1185">Reference proteome</keyword>
<evidence type="ECO:0000256" key="3">
    <source>
        <dbReference type="ARBA" id="ARBA00023012"/>
    </source>
</evidence>
<dbReference type="PANTHER" id="PTHR43874">
    <property type="entry name" value="TWO-COMPONENT RESPONSE REGULATOR"/>
    <property type="match status" value="1"/>
</dbReference>
<evidence type="ECO:0000256" key="2">
    <source>
        <dbReference type="ARBA" id="ARBA00010330"/>
    </source>
</evidence>
<dbReference type="PROSITE" id="PS50110">
    <property type="entry name" value="RESPONSE_REGULATORY"/>
    <property type="match status" value="1"/>
</dbReference>
<dbReference type="Pfam" id="PF06203">
    <property type="entry name" value="CCT"/>
    <property type="match status" value="1"/>
</dbReference>
<evidence type="ECO:0000256" key="9">
    <source>
        <dbReference type="PROSITE-ProRule" id="PRU00357"/>
    </source>
</evidence>
<evidence type="ECO:0000256" key="7">
    <source>
        <dbReference type="ARBA" id="ARBA00023242"/>
    </source>
</evidence>
<evidence type="ECO:0000256" key="8">
    <source>
        <dbReference type="PROSITE-ProRule" id="PRU00169"/>
    </source>
</evidence>
<evidence type="ECO:0000256" key="6">
    <source>
        <dbReference type="ARBA" id="ARBA00023163"/>
    </source>
</evidence>
<reference evidence="13" key="1">
    <citation type="submission" date="2023-10" db="EMBL/GenBank/DDBJ databases">
        <title>Chromosome-level genome of the transformable northern wattle, Acacia crassicarpa.</title>
        <authorList>
            <person name="Massaro I."/>
            <person name="Sinha N.R."/>
            <person name="Poethig S."/>
            <person name="Leichty A.R."/>
        </authorList>
    </citation>
    <scope>NUCLEOTIDE SEQUENCE</scope>
    <source>
        <strain evidence="13">Acra3RX</strain>
        <tissue evidence="13">Leaf</tissue>
    </source>
</reference>
<keyword evidence="5" id="KW-0090">Biological rhythms</keyword>
<dbReference type="SMART" id="SM00448">
    <property type="entry name" value="REC"/>
    <property type="match status" value="1"/>
</dbReference>
<organism evidence="13 14">
    <name type="scientific">Acacia crassicarpa</name>
    <name type="common">northern wattle</name>
    <dbReference type="NCBI Taxonomy" id="499986"/>
    <lineage>
        <taxon>Eukaryota</taxon>
        <taxon>Viridiplantae</taxon>
        <taxon>Streptophyta</taxon>
        <taxon>Embryophyta</taxon>
        <taxon>Tracheophyta</taxon>
        <taxon>Spermatophyta</taxon>
        <taxon>Magnoliopsida</taxon>
        <taxon>eudicotyledons</taxon>
        <taxon>Gunneridae</taxon>
        <taxon>Pentapetalae</taxon>
        <taxon>rosids</taxon>
        <taxon>fabids</taxon>
        <taxon>Fabales</taxon>
        <taxon>Fabaceae</taxon>
        <taxon>Caesalpinioideae</taxon>
        <taxon>mimosoid clade</taxon>
        <taxon>Acacieae</taxon>
        <taxon>Acacia</taxon>
    </lineage>
</organism>
<dbReference type="SUPFAM" id="SSF52172">
    <property type="entry name" value="CheY-like"/>
    <property type="match status" value="1"/>
</dbReference>
<feature type="compositionally biased region" description="Basic and acidic residues" evidence="10">
    <location>
        <begin position="310"/>
        <end position="319"/>
    </location>
</feature>
<evidence type="ECO:0000256" key="1">
    <source>
        <dbReference type="ARBA" id="ARBA00004123"/>
    </source>
</evidence>
<keyword evidence="6" id="KW-0804">Transcription</keyword>
<feature type="region of interest" description="Disordered" evidence="10">
    <location>
        <begin position="163"/>
        <end position="252"/>
    </location>
</feature>
<dbReference type="InterPro" id="IPR011006">
    <property type="entry name" value="CheY-like_superfamily"/>
</dbReference>
<evidence type="ECO:0000313" key="13">
    <source>
        <dbReference type="EMBL" id="KAK4252477.1"/>
    </source>
</evidence>
<name>A0AAE1IKP2_9FABA</name>
<dbReference type="GO" id="GO:0000160">
    <property type="term" value="P:phosphorelay signal transduction system"/>
    <property type="evidence" value="ECO:0007669"/>
    <property type="project" value="UniProtKB-KW"/>
</dbReference>
<evidence type="ECO:0000256" key="4">
    <source>
        <dbReference type="ARBA" id="ARBA00023015"/>
    </source>
</evidence>
<evidence type="ECO:0000313" key="14">
    <source>
        <dbReference type="Proteomes" id="UP001293593"/>
    </source>
</evidence>
<feature type="domain" description="Response regulatory" evidence="11">
    <location>
        <begin position="32"/>
        <end position="144"/>
    </location>
</feature>
<keyword evidence="3" id="KW-0902">Two-component regulatory system</keyword>
<dbReference type="GO" id="GO:0005634">
    <property type="term" value="C:nucleus"/>
    <property type="evidence" value="ECO:0007669"/>
    <property type="project" value="UniProtKB-SubCell"/>
</dbReference>
<dbReference type="PROSITE" id="PS51017">
    <property type="entry name" value="CCT"/>
    <property type="match status" value="1"/>
</dbReference>
<accession>A0AAE1IKP2</accession>